<name>A0A1B9E9N2_9FLAO</name>
<keyword evidence="2" id="KW-0560">Oxidoreductase</keyword>
<evidence type="ECO:0000256" key="3">
    <source>
        <dbReference type="PROSITE-ProRule" id="PRU01282"/>
    </source>
</evidence>
<dbReference type="Gene3D" id="3.40.30.10">
    <property type="entry name" value="Glutaredoxin"/>
    <property type="match status" value="1"/>
</dbReference>
<gene>
    <name evidence="4" type="ORF">LPBF_01335</name>
</gene>
<dbReference type="SUPFAM" id="SSF52833">
    <property type="entry name" value="Thioredoxin-like"/>
    <property type="match status" value="1"/>
</dbReference>
<dbReference type="EMBL" id="LVEP01000002">
    <property type="protein sequence ID" value="OCB78664.1"/>
    <property type="molecule type" value="Genomic_DNA"/>
</dbReference>
<dbReference type="AlphaFoldDB" id="A0A1B9E9N2"/>
<evidence type="ECO:0000313" key="4">
    <source>
        <dbReference type="EMBL" id="OCB78664.1"/>
    </source>
</evidence>
<dbReference type="PROSITE" id="PS51353">
    <property type="entry name" value="ARSC"/>
    <property type="match status" value="1"/>
</dbReference>
<dbReference type="NCBIfam" id="TIGR00014">
    <property type="entry name" value="arsC"/>
    <property type="match status" value="1"/>
</dbReference>
<dbReference type="PANTHER" id="PTHR30041:SF4">
    <property type="entry name" value="ARSENATE REDUCTASE"/>
    <property type="match status" value="1"/>
</dbReference>
<sequence length="113" mass="13119">MIQIYHNPRCGKSRNALAFLEQSKQNYEIIQYLNNPPTEAQLVALLKMLSLKPIELVRQKEKIWIENFKNKTLTDTEVIKALVTYPILIERPIVIKNGKAIIARDLDKLPCFI</sequence>
<dbReference type="Pfam" id="PF03960">
    <property type="entry name" value="ArsC"/>
    <property type="match status" value="1"/>
</dbReference>
<accession>A0A1B9E9N2</accession>
<evidence type="ECO:0000313" key="5">
    <source>
        <dbReference type="Proteomes" id="UP000093510"/>
    </source>
</evidence>
<dbReference type="Proteomes" id="UP000093510">
    <property type="component" value="Unassembled WGS sequence"/>
</dbReference>
<dbReference type="CDD" id="cd03034">
    <property type="entry name" value="ArsC_ArsC"/>
    <property type="match status" value="1"/>
</dbReference>
<reference evidence="4 5" key="1">
    <citation type="submission" date="2016-03" db="EMBL/GenBank/DDBJ databases">
        <authorList>
            <person name="Ploux O."/>
        </authorList>
    </citation>
    <scope>NUCLEOTIDE SEQUENCE [LARGE SCALE GENOMIC DNA]</scope>
    <source>
        <strain evidence="4 5">LPB0076</strain>
    </source>
</reference>
<comment type="caution">
    <text evidence="4">The sequence shown here is derived from an EMBL/GenBank/DDBJ whole genome shotgun (WGS) entry which is preliminary data.</text>
</comment>
<dbReference type="InterPro" id="IPR006660">
    <property type="entry name" value="Arsenate_reductase-like"/>
</dbReference>
<dbReference type="PANTHER" id="PTHR30041">
    <property type="entry name" value="ARSENATE REDUCTASE"/>
    <property type="match status" value="1"/>
</dbReference>
<evidence type="ECO:0000256" key="2">
    <source>
        <dbReference type="ARBA" id="ARBA00023002"/>
    </source>
</evidence>
<keyword evidence="5" id="KW-1185">Reference proteome</keyword>
<dbReference type="GO" id="GO:0008794">
    <property type="term" value="F:arsenate reductase (glutaredoxin) activity"/>
    <property type="evidence" value="ECO:0007669"/>
    <property type="project" value="InterPro"/>
</dbReference>
<dbReference type="OrthoDB" id="9808142at2"/>
<comment type="similarity">
    <text evidence="1 3">Belongs to the ArsC family.</text>
</comment>
<proteinExistence type="inferred from homology"/>
<dbReference type="RefSeq" id="WP_066331447.1">
    <property type="nucleotide sequence ID" value="NZ_CP017688.1"/>
</dbReference>
<dbReference type="STRING" id="1763534.GCA_001831475_01694"/>
<dbReference type="InterPro" id="IPR036249">
    <property type="entry name" value="Thioredoxin-like_sf"/>
</dbReference>
<organism evidence="4 5">
    <name type="scientific">Flavobacterium crassostreae</name>
    <dbReference type="NCBI Taxonomy" id="1763534"/>
    <lineage>
        <taxon>Bacteria</taxon>
        <taxon>Pseudomonadati</taxon>
        <taxon>Bacteroidota</taxon>
        <taxon>Flavobacteriia</taxon>
        <taxon>Flavobacteriales</taxon>
        <taxon>Flavobacteriaceae</taxon>
        <taxon>Flavobacterium</taxon>
    </lineage>
</organism>
<protein>
    <submittedName>
        <fullName evidence="4">Arsenate reductase</fullName>
    </submittedName>
</protein>
<dbReference type="InterPro" id="IPR006659">
    <property type="entry name" value="Arsenate_reductase"/>
</dbReference>
<evidence type="ECO:0000256" key="1">
    <source>
        <dbReference type="ARBA" id="ARBA00007198"/>
    </source>
</evidence>